<organism evidence="3 4">
    <name type="scientific">Mytilus coruscus</name>
    <name type="common">Sea mussel</name>
    <dbReference type="NCBI Taxonomy" id="42192"/>
    <lineage>
        <taxon>Eukaryota</taxon>
        <taxon>Metazoa</taxon>
        <taxon>Spiralia</taxon>
        <taxon>Lophotrochozoa</taxon>
        <taxon>Mollusca</taxon>
        <taxon>Bivalvia</taxon>
        <taxon>Autobranchia</taxon>
        <taxon>Pteriomorphia</taxon>
        <taxon>Mytilida</taxon>
        <taxon>Mytiloidea</taxon>
        <taxon>Mytilidae</taxon>
        <taxon>Mytilinae</taxon>
        <taxon>Mytilus</taxon>
    </lineage>
</organism>
<dbReference type="EMBL" id="CACVKT020000124">
    <property type="protein sequence ID" value="CAC5356129.1"/>
    <property type="molecule type" value="Genomic_DNA"/>
</dbReference>
<feature type="region of interest" description="Disordered" evidence="1">
    <location>
        <begin position="280"/>
        <end position="307"/>
    </location>
</feature>
<evidence type="ECO:0000313" key="3">
    <source>
        <dbReference type="EMBL" id="CAC5356129.1"/>
    </source>
</evidence>
<feature type="chain" id="PRO_5026753311" evidence="2">
    <location>
        <begin position="19"/>
        <end position="307"/>
    </location>
</feature>
<keyword evidence="4" id="KW-1185">Reference proteome</keyword>
<dbReference type="AlphaFoldDB" id="A0A6J7ZVL5"/>
<evidence type="ECO:0000256" key="2">
    <source>
        <dbReference type="SAM" id="SignalP"/>
    </source>
</evidence>
<evidence type="ECO:0000256" key="1">
    <source>
        <dbReference type="SAM" id="MobiDB-lite"/>
    </source>
</evidence>
<name>A0A6J7ZVL5_MYTCO</name>
<reference evidence="3 4" key="1">
    <citation type="submission" date="2020-06" db="EMBL/GenBank/DDBJ databases">
        <authorList>
            <person name="Li R."/>
            <person name="Bekaert M."/>
        </authorList>
    </citation>
    <scope>NUCLEOTIDE SEQUENCE [LARGE SCALE GENOMIC DNA]</scope>
    <source>
        <strain evidence="4">wild</strain>
    </source>
</reference>
<protein>
    <submittedName>
        <fullName evidence="3">Uncharacterized protein</fullName>
    </submittedName>
</protein>
<dbReference type="Proteomes" id="UP000507470">
    <property type="component" value="Unassembled WGS sequence"/>
</dbReference>
<evidence type="ECO:0000313" key="4">
    <source>
        <dbReference type="Proteomes" id="UP000507470"/>
    </source>
</evidence>
<proteinExistence type="predicted"/>
<keyword evidence="2" id="KW-0732">Signal</keyword>
<feature type="compositionally biased region" description="Polar residues" evidence="1">
    <location>
        <begin position="289"/>
        <end position="307"/>
    </location>
</feature>
<accession>A0A6J7ZVL5</accession>
<feature type="signal peptide" evidence="2">
    <location>
        <begin position="1"/>
        <end position="18"/>
    </location>
</feature>
<gene>
    <name evidence="3" type="ORF">MCOR_455</name>
</gene>
<sequence length="307" mass="35178">MAVFLVICFCICFAESSASSIGSPLETSLQCSKYHFEEKVLEKLVRLELKMEMYEAKIKTWEDFIPTNLDKIDNAKKQTETFLESMRNILQQEQQRLNDSFQETVENIYLKSESKIKSILESKIGELENKSESALELLQSSQMQDQEQFNVSFHKIVENMYIQSCYKVKSVIDSVSSKMGEFSESHKKGENALQLLQSSLMQDQERFNESIHEIVANMHIQSGNKVKSVLDSVSSKMEEFSESHKKGEHSLQLLQSSLMQDQERFNESIHEVVETIHIHSESKAKGDVQKTSATKQPNNARANLNCV</sequence>